<feature type="domain" description="PPIase FKBP-type" evidence="6">
    <location>
        <begin position="105"/>
        <end position="197"/>
    </location>
</feature>
<dbReference type="SUPFAM" id="SSF54534">
    <property type="entry name" value="FKBP-like"/>
    <property type="match status" value="1"/>
</dbReference>
<evidence type="ECO:0000256" key="3">
    <source>
        <dbReference type="PROSITE-ProRule" id="PRU00277"/>
    </source>
</evidence>
<name>A0ABD3GP97_9MARC</name>
<proteinExistence type="predicted"/>
<evidence type="ECO:0000256" key="4">
    <source>
        <dbReference type="PROSITE-ProRule" id="PRU00339"/>
    </source>
</evidence>
<evidence type="ECO:0000259" key="6">
    <source>
        <dbReference type="PROSITE" id="PS50059"/>
    </source>
</evidence>
<dbReference type="PROSITE" id="PS50059">
    <property type="entry name" value="FKBP_PPIASE"/>
    <property type="match status" value="1"/>
</dbReference>
<feature type="region of interest" description="Disordered" evidence="5">
    <location>
        <begin position="1"/>
        <end position="77"/>
    </location>
</feature>
<dbReference type="InterPro" id="IPR039663">
    <property type="entry name" value="AIP/AIPL1/TTC9"/>
</dbReference>
<feature type="compositionally biased region" description="Basic and acidic residues" evidence="5">
    <location>
        <begin position="26"/>
        <end position="35"/>
    </location>
</feature>
<feature type="compositionally biased region" description="Acidic residues" evidence="5">
    <location>
        <begin position="1"/>
        <end position="10"/>
    </location>
</feature>
<dbReference type="Gene3D" id="1.25.40.10">
    <property type="entry name" value="Tetratricopeptide repeat domain"/>
    <property type="match status" value="1"/>
</dbReference>
<dbReference type="InterPro" id="IPR001179">
    <property type="entry name" value="PPIase_FKBP_dom"/>
</dbReference>
<dbReference type="PROSITE" id="PS50005">
    <property type="entry name" value="TPR"/>
    <property type="match status" value="1"/>
</dbReference>
<keyword evidence="3" id="KW-0697">Rotamase</keyword>
<protein>
    <recommendedName>
        <fullName evidence="3">peptidylprolyl isomerase</fullName>
        <ecNumber evidence="3">5.2.1.8</ecNumber>
    </recommendedName>
</protein>
<dbReference type="PANTHER" id="PTHR11242">
    <property type="entry name" value="ARYL HYDROCARBON RECEPTOR INTERACTING PROTEIN RELATED"/>
    <property type="match status" value="1"/>
</dbReference>
<evidence type="ECO:0000313" key="8">
    <source>
        <dbReference type="Proteomes" id="UP001633002"/>
    </source>
</evidence>
<dbReference type="EMBL" id="JBJQOH010000007">
    <property type="protein sequence ID" value="KAL3680264.1"/>
    <property type="molecule type" value="Genomic_DNA"/>
</dbReference>
<evidence type="ECO:0000256" key="2">
    <source>
        <dbReference type="ARBA" id="ARBA00022803"/>
    </source>
</evidence>
<dbReference type="Pfam" id="PF00254">
    <property type="entry name" value="FKBP_C"/>
    <property type="match status" value="1"/>
</dbReference>
<evidence type="ECO:0000313" key="7">
    <source>
        <dbReference type="EMBL" id="KAL3680264.1"/>
    </source>
</evidence>
<dbReference type="SUPFAM" id="SSF48452">
    <property type="entry name" value="TPR-like"/>
    <property type="match status" value="1"/>
</dbReference>
<comment type="catalytic activity">
    <reaction evidence="3">
        <text>[protein]-peptidylproline (omega=180) = [protein]-peptidylproline (omega=0)</text>
        <dbReference type="Rhea" id="RHEA:16237"/>
        <dbReference type="Rhea" id="RHEA-COMP:10747"/>
        <dbReference type="Rhea" id="RHEA-COMP:10748"/>
        <dbReference type="ChEBI" id="CHEBI:83833"/>
        <dbReference type="ChEBI" id="CHEBI:83834"/>
        <dbReference type="EC" id="5.2.1.8"/>
    </reaction>
</comment>
<sequence>MDPAVEDSPAEENSAPLLAAEEDGEAPGRAEEAEKQSNVPAASLDGEIGTPLGEEKDSSSSKHSESMARDTKLPPKVTSEIQELAEGVTKQIMTEGRGDKCPSRHSTCFVHYRAWAENNMHKFEDTWEEGSPFELVLGHEKKVLRGLAICVASMKIGEIALFRLGHNLGYGEEGNFSFPNVPPKANLIYEIALIGFEEAREGRPRGEMMVEERIGAADRRRIDGNEFFRENKFEEAVQQYEMALAYMGDDFMFQLFGKYKDMADAVKTPCHLNMAASMLKLERYEEAIGHCTIVLGEDPNNTKALFRRGKARAALGQTDAAKEDFTKLKKLAPDDKAVLRELRVIAEHDRQVYLKQKELFKGLFPPTPEEKQPKREEVKQTWTTVVFQWFLSVFRYILGLLGLNKQNSSVKAD</sequence>
<evidence type="ECO:0000256" key="5">
    <source>
        <dbReference type="SAM" id="MobiDB-lite"/>
    </source>
</evidence>
<dbReference type="PANTHER" id="PTHR11242:SF0">
    <property type="entry name" value="TPR_REGION DOMAIN-CONTAINING PROTEIN"/>
    <property type="match status" value="1"/>
</dbReference>
<keyword evidence="1" id="KW-0677">Repeat</keyword>
<keyword evidence="3" id="KW-0413">Isomerase</keyword>
<dbReference type="InterPro" id="IPR046357">
    <property type="entry name" value="PPIase_dom_sf"/>
</dbReference>
<organism evidence="7 8">
    <name type="scientific">Riccia sorocarpa</name>
    <dbReference type="NCBI Taxonomy" id="122646"/>
    <lineage>
        <taxon>Eukaryota</taxon>
        <taxon>Viridiplantae</taxon>
        <taxon>Streptophyta</taxon>
        <taxon>Embryophyta</taxon>
        <taxon>Marchantiophyta</taxon>
        <taxon>Marchantiopsida</taxon>
        <taxon>Marchantiidae</taxon>
        <taxon>Marchantiales</taxon>
        <taxon>Ricciaceae</taxon>
        <taxon>Riccia</taxon>
    </lineage>
</organism>
<dbReference type="SMART" id="SM00028">
    <property type="entry name" value="TPR"/>
    <property type="match status" value="3"/>
</dbReference>
<dbReference type="GO" id="GO:0003755">
    <property type="term" value="F:peptidyl-prolyl cis-trans isomerase activity"/>
    <property type="evidence" value="ECO:0007669"/>
    <property type="project" value="UniProtKB-KW"/>
</dbReference>
<evidence type="ECO:0000256" key="1">
    <source>
        <dbReference type="ARBA" id="ARBA00022737"/>
    </source>
</evidence>
<gene>
    <name evidence="7" type="ORF">R1sor_023220</name>
</gene>
<dbReference type="InterPro" id="IPR019734">
    <property type="entry name" value="TPR_rpt"/>
</dbReference>
<dbReference type="EC" id="5.2.1.8" evidence="3"/>
<dbReference type="Proteomes" id="UP001633002">
    <property type="component" value="Unassembled WGS sequence"/>
</dbReference>
<feature type="repeat" description="TPR" evidence="4">
    <location>
        <begin position="302"/>
        <end position="335"/>
    </location>
</feature>
<keyword evidence="2 4" id="KW-0802">TPR repeat</keyword>
<feature type="compositionally biased region" description="Basic and acidic residues" evidence="5">
    <location>
        <begin position="53"/>
        <end position="73"/>
    </location>
</feature>
<dbReference type="AlphaFoldDB" id="A0ABD3GP97"/>
<keyword evidence="8" id="KW-1185">Reference proteome</keyword>
<dbReference type="InterPro" id="IPR011990">
    <property type="entry name" value="TPR-like_helical_dom_sf"/>
</dbReference>
<dbReference type="Pfam" id="PF13174">
    <property type="entry name" value="TPR_6"/>
    <property type="match status" value="1"/>
</dbReference>
<accession>A0ABD3GP97</accession>
<reference evidence="7 8" key="1">
    <citation type="submission" date="2024-09" db="EMBL/GenBank/DDBJ databases">
        <title>Chromosome-scale assembly of Riccia sorocarpa.</title>
        <authorList>
            <person name="Paukszto L."/>
        </authorList>
    </citation>
    <scope>NUCLEOTIDE SEQUENCE [LARGE SCALE GENOMIC DNA]</scope>
    <source>
        <strain evidence="7">LP-2024</strain>
        <tissue evidence="7">Aerial parts of the thallus</tissue>
    </source>
</reference>
<comment type="caution">
    <text evidence="7">The sequence shown here is derived from an EMBL/GenBank/DDBJ whole genome shotgun (WGS) entry which is preliminary data.</text>
</comment>
<dbReference type="Gene3D" id="3.10.50.40">
    <property type="match status" value="1"/>
</dbReference>